<reference evidence="1 2" key="1">
    <citation type="journal article" date="2012" name="PLoS Pathog.">
        <title>Diverse lifestyles and strategies of plant pathogenesis encoded in the genomes of eighteen Dothideomycetes fungi.</title>
        <authorList>
            <person name="Ohm R.A."/>
            <person name="Feau N."/>
            <person name="Henrissat B."/>
            <person name="Schoch C.L."/>
            <person name="Horwitz B.A."/>
            <person name="Barry K.W."/>
            <person name="Condon B.J."/>
            <person name="Copeland A.C."/>
            <person name="Dhillon B."/>
            <person name="Glaser F."/>
            <person name="Hesse C.N."/>
            <person name="Kosti I."/>
            <person name="LaButti K."/>
            <person name="Lindquist E.A."/>
            <person name="Lucas S."/>
            <person name="Salamov A.A."/>
            <person name="Bradshaw R.E."/>
            <person name="Ciuffetti L."/>
            <person name="Hamelin R.C."/>
            <person name="Kema G.H.J."/>
            <person name="Lawrence C."/>
            <person name="Scott J.A."/>
            <person name="Spatafora J.W."/>
            <person name="Turgeon B.G."/>
            <person name="de Wit P.J.G.M."/>
            <person name="Zhong S."/>
            <person name="Goodwin S.B."/>
            <person name="Grigoriev I.V."/>
        </authorList>
    </citation>
    <scope>NUCLEOTIDE SEQUENCE [LARGE SCALE GENOMIC DNA]</scope>
    <source>
        <strain evidence="1 2">UAMH 10762</strain>
    </source>
</reference>
<evidence type="ECO:0000313" key="2">
    <source>
        <dbReference type="Proteomes" id="UP000011761"/>
    </source>
</evidence>
<dbReference type="KEGG" id="bcom:BAUCODRAFT_127283"/>
<gene>
    <name evidence="1" type="ORF">BAUCODRAFT_127283</name>
</gene>
<dbReference type="Proteomes" id="UP000011761">
    <property type="component" value="Unassembled WGS sequence"/>
</dbReference>
<dbReference type="RefSeq" id="XP_007681726.1">
    <property type="nucleotide sequence ID" value="XM_007683536.1"/>
</dbReference>
<proteinExistence type="predicted"/>
<sequence length="112" mass="12145">MAFASGAGQCVRCTTTQRIVAHSPLHSLTKPALSSKISTLPAGHEIERAPHFQLNGVRSRTSQQVSISLHQKGRETAPGTGRQPHSLHAEVSRLHCDITATSLPKFYLNLLI</sequence>
<keyword evidence="2" id="KW-1185">Reference proteome</keyword>
<dbReference type="EMBL" id="KB445564">
    <property type="protein sequence ID" value="EMC91379.1"/>
    <property type="molecule type" value="Genomic_DNA"/>
</dbReference>
<dbReference type="AlphaFoldDB" id="M2MXI6"/>
<dbReference type="HOGENOM" id="CLU_2145392_0_0_1"/>
<name>M2MXI6_BAUPA</name>
<evidence type="ECO:0000313" key="1">
    <source>
        <dbReference type="EMBL" id="EMC91379.1"/>
    </source>
</evidence>
<dbReference type="GeneID" id="19108126"/>
<protein>
    <submittedName>
        <fullName evidence="1">Uncharacterized protein</fullName>
    </submittedName>
</protein>
<accession>M2MXI6</accession>
<organism evidence="1 2">
    <name type="scientific">Baudoinia panamericana (strain UAMH 10762)</name>
    <name type="common">Angels' share fungus</name>
    <name type="synonym">Baudoinia compniacensis (strain UAMH 10762)</name>
    <dbReference type="NCBI Taxonomy" id="717646"/>
    <lineage>
        <taxon>Eukaryota</taxon>
        <taxon>Fungi</taxon>
        <taxon>Dikarya</taxon>
        <taxon>Ascomycota</taxon>
        <taxon>Pezizomycotina</taxon>
        <taxon>Dothideomycetes</taxon>
        <taxon>Dothideomycetidae</taxon>
        <taxon>Mycosphaerellales</taxon>
        <taxon>Teratosphaeriaceae</taxon>
        <taxon>Baudoinia</taxon>
    </lineage>
</organism>